<dbReference type="PANTHER" id="PTHR24103">
    <property type="entry name" value="E3 UBIQUITIN-PROTEIN LIGASE TRIM"/>
    <property type="match status" value="1"/>
</dbReference>
<dbReference type="SMART" id="SM00589">
    <property type="entry name" value="PRY"/>
    <property type="match status" value="1"/>
</dbReference>
<dbReference type="InterPro" id="IPR022723">
    <property type="entry name" value="RDM_domain_RFPL"/>
</dbReference>
<evidence type="ECO:0000256" key="4">
    <source>
        <dbReference type="PROSITE-ProRule" id="PRU00175"/>
    </source>
</evidence>
<dbReference type="PaxDb" id="9986-ENSOCUP00000020291"/>
<dbReference type="InterPro" id="IPR013083">
    <property type="entry name" value="Znf_RING/FYVE/PHD"/>
</dbReference>
<evidence type="ECO:0000256" key="1">
    <source>
        <dbReference type="ARBA" id="ARBA00022723"/>
    </source>
</evidence>
<protein>
    <recommendedName>
        <fullName evidence="9">Ret finger protein-like 4A</fullName>
    </recommendedName>
</protein>
<keyword evidence="3" id="KW-0862">Zinc</keyword>
<dbReference type="InterPro" id="IPR003877">
    <property type="entry name" value="SPRY_dom"/>
</dbReference>
<dbReference type="HOGENOM" id="CLU_013137_7_1_1"/>
<evidence type="ECO:0000259" key="5">
    <source>
        <dbReference type="PROSITE" id="PS50089"/>
    </source>
</evidence>
<organism evidence="7 8">
    <name type="scientific">Oryctolagus cuniculus</name>
    <name type="common">Rabbit</name>
    <dbReference type="NCBI Taxonomy" id="9986"/>
    <lineage>
        <taxon>Eukaryota</taxon>
        <taxon>Metazoa</taxon>
        <taxon>Chordata</taxon>
        <taxon>Craniata</taxon>
        <taxon>Vertebrata</taxon>
        <taxon>Euteleostomi</taxon>
        <taxon>Mammalia</taxon>
        <taxon>Eutheria</taxon>
        <taxon>Euarchontoglires</taxon>
        <taxon>Glires</taxon>
        <taxon>Lagomorpha</taxon>
        <taxon>Leporidae</taxon>
        <taxon>Oryctolagus</taxon>
    </lineage>
</organism>
<dbReference type="FunFam" id="2.60.120.920:FF:000040">
    <property type="entry name" value="Ret finger protein-like 4A"/>
    <property type="match status" value="1"/>
</dbReference>
<dbReference type="GO" id="GO:0008270">
    <property type="term" value="F:zinc ion binding"/>
    <property type="evidence" value="ECO:0007669"/>
    <property type="project" value="UniProtKB-KW"/>
</dbReference>
<dbReference type="GO" id="GO:0005737">
    <property type="term" value="C:cytoplasm"/>
    <property type="evidence" value="ECO:0007669"/>
    <property type="project" value="UniProtKB-ARBA"/>
</dbReference>
<evidence type="ECO:0000313" key="7">
    <source>
        <dbReference type="Ensembl" id="ENSOCUP00000020291.2"/>
    </source>
</evidence>
<keyword evidence="8" id="KW-1185">Reference proteome</keyword>
<dbReference type="eggNOG" id="KOG2177">
    <property type="taxonomic scope" value="Eukaryota"/>
</dbReference>
<feature type="domain" description="B30.2/SPRY" evidence="6">
    <location>
        <begin position="78"/>
        <end position="271"/>
    </location>
</feature>
<feature type="domain" description="RING-type" evidence="5">
    <location>
        <begin position="11"/>
        <end position="53"/>
    </location>
</feature>
<dbReference type="PROSITE" id="PS50188">
    <property type="entry name" value="B302_SPRY"/>
    <property type="match status" value="1"/>
</dbReference>
<dbReference type="GeneTree" id="ENSGT00940000163187"/>
<dbReference type="SMR" id="G1TTC1"/>
<reference evidence="7 8" key="1">
    <citation type="journal article" date="2011" name="Nature">
        <title>A high-resolution map of human evolutionary constraint using 29 mammals.</title>
        <authorList>
            <person name="Lindblad-Toh K."/>
            <person name="Garber M."/>
            <person name="Zuk O."/>
            <person name="Lin M.F."/>
            <person name="Parker B.J."/>
            <person name="Washietl S."/>
            <person name="Kheradpour P."/>
            <person name="Ernst J."/>
            <person name="Jordan G."/>
            <person name="Mauceli E."/>
            <person name="Ward L.D."/>
            <person name="Lowe C.B."/>
            <person name="Holloway A.K."/>
            <person name="Clamp M."/>
            <person name="Gnerre S."/>
            <person name="Alfoldi J."/>
            <person name="Beal K."/>
            <person name="Chang J."/>
            <person name="Clawson H."/>
            <person name="Cuff J."/>
            <person name="Di Palma F."/>
            <person name="Fitzgerald S."/>
            <person name="Flicek P."/>
            <person name="Guttman M."/>
            <person name="Hubisz M.J."/>
            <person name="Jaffe D.B."/>
            <person name="Jungreis I."/>
            <person name="Kent W.J."/>
            <person name="Kostka D."/>
            <person name="Lara M."/>
            <person name="Martins A.L."/>
            <person name="Massingham T."/>
            <person name="Moltke I."/>
            <person name="Raney B.J."/>
            <person name="Rasmussen M.D."/>
            <person name="Robinson J."/>
            <person name="Stark A."/>
            <person name="Vilella A.J."/>
            <person name="Wen J."/>
            <person name="Xie X."/>
            <person name="Zody M.C."/>
            <person name="Baldwin J."/>
            <person name="Bloom T."/>
            <person name="Chin C.W."/>
            <person name="Heiman D."/>
            <person name="Nicol R."/>
            <person name="Nusbaum C."/>
            <person name="Young S."/>
            <person name="Wilkinson J."/>
            <person name="Worley K.C."/>
            <person name="Kovar C.L."/>
            <person name="Muzny D.M."/>
            <person name="Gibbs R.A."/>
            <person name="Cree A."/>
            <person name="Dihn H.H."/>
            <person name="Fowler G."/>
            <person name="Jhangiani S."/>
            <person name="Joshi V."/>
            <person name="Lee S."/>
            <person name="Lewis L.R."/>
            <person name="Nazareth L.V."/>
            <person name="Okwuonu G."/>
            <person name="Santibanez J."/>
            <person name="Warren W.C."/>
            <person name="Mardis E.R."/>
            <person name="Weinstock G.M."/>
            <person name="Wilson R.K."/>
            <person name="Delehaunty K."/>
            <person name="Dooling D."/>
            <person name="Fronik C."/>
            <person name="Fulton L."/>
            <person name="Fulton B."/>
            <person name="Graves T."/>
            <person name="Minx P."/>
            <person name="Sodergren E."/>
            <person name="Birney E."/>
            <person name="Margulies E.H."/>
            <person name="Herrero J."/>
            <person name="Green E.D."/>
            <person name="Haussler D."/>
            <person name="Siepel A."/>
            <person name="Goldman N."/>
            <person name="Pollard K.S."/>
            <person name="Pedersen J.S."/>
            <person name="Lander E.S."/>
            <person name="Kellis M."/>
        </authorList>
    </citation>
    <scope>NUCLEOTIDE SEQUENCE [LARGE SCALE GENOMIC DNA]</scope>
    <source>
        <strain evidence="8">Thorbecke</strain>
    </source>
</reference>
<dbReference type="SUPFAM" id="SSF49899">
    <property type="entry name" value="Concanavalin A-like lectins/glucanases"/>
    <property type="match status" value="1"/>
</dbReference>
<reference evidence="7" key="3">
    <citation type="submission" date="2025-09" db="UniProtKB">
        <authorList>
            <consortium name="Ensembl"/>
        </authorList>
    </citation>
    <scope>IDENTIFICATION</scope>
    <source>
        <strain evidence="7">Thorbecke</strain>
    </source>
</reference>
<dbReference type="AlphaFoldDB" id="G1TTC1"/>
<evidence type="ECO:0008006" key="9">
    <source>
        <dbReference type="Google" id="ProtNLM"/>
    </source>
</evidence>
<dbReference type="Pfam" id="PF11002">
    <property type="entry name" value="RDM"/>
    <property type="match status" value="1"/>
</dbReference>
<evidence type="ECO:0000256" key="3">
    <source>
        <dbReference type="ARBA" id="ARBA00022833"/>
    </source>
</evidence>
<dbReference type="PROSITE" id="PS50089">
    <property type="entry name" value="ZF_RING_2"/>
    <property type="match status" value="1"/>
</dbReference>
<proteinExistence type="predicted"/>
<dbReference type="InterPro" id="IPR043136">
    <property type="entry name" value="B30.2/SPRY_sf"/>
</dbReference>
<dbReference type="Ensembl" id="ENSOCUT00000023726.3">
    <property type="protein sequence ID" value="ENSOCUP00000020291.2"/>
    <property type="gene ID" value="ENSOCUG00000025579.3"/>
</dbReference>
<sequence>MAEHFKEACRCPICSGHLQKPVYLKCGYTCCLRCTDSLQREPDGEGLLCPGCSVVSRKQDIKSAFQLRDLVDAVKELEPHLSAVLSMNPRMLKFQVDVTLDKDAAHKCLVISEDRKTVHCGLYKQTWRKYPERHNYTLCVLGSPGFTSGRHYWEVDVGSSREWNVGVCREPANRKGPVLLASDHGYWTLGLREGCFFASTTPLTPLLVGPSLRRVGIFLDMDIGVVSLYNVSDGFHIFSFTKISTKEPLRPFLAIANAVRDAQGFLSICPARGPDLVSPPP</sequence>
<dbReference type="InterPro" id="IPR006574">
    <property type="entry name" value="PRY"/>
</dbReference>
<dbReference type="InParanoid" id="G1TTC1"/>
<dbReference type="InterPro" id="IPR003879">
    <property type="entry name" value="Butyrophylin_SPRY"/>
</dbReference>
<evidence type="ECO:0000256" key="2">
    <source>
        <dbReference type="ARBA" id="ARBA00022771"/>
    </source>
</evidence>
<dbReference type="Bgee" id="ENSOCUG00000025579">
    <property type="expression patterns" value="Expressed in ovary"/>
</dbReference>
<dbReference type="Gene3D" id="2.60.120.920">
    <property type="match status" value="1"/>
</dbReference>
<dbReference type="InterPro" id="IPR037960">
    <property type="entry name" value="SPRY/PRY_RFPL"/>
</dbReference>
<reference evidence="7" key="2">
    <citation type="submission" date="2025-08" db="UniProtKB">
        <authorList>
            <consortium name="Ensembl"/>
        </authorList>
    </citation>
    <scope>IDENTIFICATION</scope>
    <source>
        <strain evidence="7">Thorbecke</strain>
    </source>
</reference>
<dbReference type="PRINTS" id="PR01407">
    <property type="entry name" value="BUTYPHLNCDUF"/>
</dbReference>
<dbReference type="KEGG" id="ocu:100348708"/>
<dbReference type="FunCoup" id="G1TTC1">
    <property type="interactions" value="284"/>
</dbReference>
<evidence type="ECO:0000259" key="6">
    <source>
        <dbReference type="PROSITE" id="PS50188"/>
    </source>
</evidence>
<dbReference type="GeneID" id="100348708"/>
<dbReference type="InterPro" id="IPR013320">
    <property type="entry name" value="ConA-like_dom_sf"/>
</dbReference>
<accession>G1TTC1</accession>
<dbReference type="InterPro" id="IPR001870">
    <property type="entry name" value="B30.2/SPRY"/>
</dbReference>
<dbReference type="Pfam" id="PF00622">
    <property type="entry name" value="SPRY"/>
    <property type="match status" value="1"/>
</dbReference>
<dbReference type="Pfam" id="PF15227">
    <property type="entry name" value="zf-C3HC4_4"/>
    <property type="match status" value="1"/>
</dbReference>
<dbReference type="InterPro" id="IPR050143">
    <property type="entry name" value="TRIM/RBCC"/>
</dbReference>
<dbReference type="CDD" id="cd15821">
    <property type="entry name" value="SPRY_PRY_RFPL"/>
    <property type="match status" value="1"/>
</dbReference>
<dbReference type="OrthoDB" id="6105938at2759"/>
<name>G1TTC1_RABIT</name>
<keyword evidence="2 4" id="KW-0863">Zinc-finger</keyword>
<dbReference type="OMA" id="CPVINPA"/>
<keyword evidence="1" id="KW-0479">Metal-binding</keyword>
<dbReference type="InterPro" id="IPR001841">
    <property type="entry name" value="Znf_RING"/>
</dbReference>
<evidence type="ECO:0000313" key="8">
    <source>
        <dbReference type="Proteomes" id="UP000001811"/>
    </source>
</evidence>
<dbReference type="Gene3D" id="3.30.40.10">
    <property type="entry name" value="Zinc/RING finger domain, C3HC4 (zinc finger)"/>
    <property type="match status" value="1"/>
</dbReference>
<dbReference type="Pfam" id="PF13765">
    <property type="entry name" value="PRY"/>
    <property type="match status" value="1"/>
</dbReference>
<dbReference type="SUPFAM" id="SSF57850">
    <property type="entry name" value="RING/U-box"/>
    <property type="match status" value="1"/>
</dbReference>
<dbReference type="SMART" id="SM00449">
    <property type="entry name" value="SPRY"/>
    <property type="match status" value="1"/>
</dbReference>
<dbReference type="Proteomes" id="UP000001811">
    <property type="component" value="Unplaced"/>
</dbReference>